<protein>
    <submittedName>
        <fullName evidence="2">Uncharacterized protein</fullName>
    </submittedName>
</protein>
<name>A0A9P6NCJ8_9BASI</name>
<comment type="caution">
    <text evidence="2">The sequence shown here is derived from an EMBL/GenBank/DDBJ whole genome shotgun (WGS) entry which is preliminary data.</text>
</comment>
<evidence type="ECO:0000313" key="2">
    <source>
        <dbReference type="EMBL" id="KAG0143428.1"/>
    </source>
</evidence>
<evidence type="ECO:0000313" key="3">
    <source>
        <dbReference type="Proteomes" id="UP000886653"/>
    </source>
</evidence>
<dbReference type="EMBL" id="MU167319">
    <property type="protein sequence ID" value="KAG0143428.1"/>
    <property type="molecule type" value="Genomic_DNA"/>
</dbReference>
<dbReference type="AlphaFoldDB" id="A0A9P6NCJ8"/>
<feature type="region of interest" description="Disordered" evidence="1">
    <location>
        <begin position="1"/>
        <end position="21"/>
    </location>
</feature>
<organism evidence="2 3">
    <name type="scientific">Cronartium quercuum f. sp. fusiforme G11</name>
    <dbReference type="NCBI Taxonomy" id="708437"/>
    <lineage>
        <taxon>Eukaryota</taxon>
        <taxon>Fungi</taxon>
        <taxon>Dikarya</taxon>
        <taxon>Basidiomycota</taxon>
        <taxon>Pucciniomycotina</taxon>
        <taxon>Pucciniomycetes</taxon>
        <taxon>Pucciniales</taxon>
        <taxon>Coleosporiaceae</taxon>
        <taxon>Cronartium</taxon>
    </lineage>
</organism>
<gene>
    <name evidence="2" type="ORF">CROQUDRAFT_184032</name>
</gene>
<reference evidence="2" key="1">
    <citation type="submission" date="2013-11" db="EMBL/GenBank/DDBJ databases">
        <title>Genome sequence of the fusiform rust pathogen reveals effectors for host alternation and coevolution with pine.</title>
        <authorList>
            <consortium name="DOE Joint Genome Institute"/>
            <person name="Smith K."/>
            <person name="Pendleton A."/>
            <person name="Kubisiak T."/>
            <person name="Anderson C."/>
            <person name="Salamov A."/>
            <person name="Aerts A."/>
            <person name="Riley R."/>
            <person name="Clum A."/>
            <person name="Lindquist E."/>
            <person name="Ence D."/>
            <person name="Campbell M."/>
            <person name="Kronenberg Z."/>
            <person name="Feau N."/>
            <person name="Dhillon B."/>
            <person name="Hamelin R."/>
            <person name="Burleigh J."/>
            <person name="Smith J."/>
            <person name="Yandell M."/>
            <person name="Nelson C."/>
            <person name="Grigoriev I."/>
            <person name="Davis J."/>
        </authorList>
    </citation>
    <scope>NUCLEOTIDE SEQUENCE</scope>
    <source>
        <strain evidence="2">G11</strain>
    </source>
</reference>
<dbReference type="Proteomes" id="UP000886653">
    <property type="component" value="Unassembled WGS sequence"/>
</dbReference>
<proteinExistence type="predicted"/>
<keyword evidence="3" id="KW-1185">Reference proteome</keyword>
<dbReference type="OrthoDB" id="361797at2759"/>
<feature type="compositionally biased region" description="Polar residues" evidence="1">
    <location>
        <begin position="1"/>
        <end position="13"/>
    </location>
</feature>
<sequence length="59" mass="6469">MLKGLTQSTQGASSPDKEDESMSKRVAHLALAYGWWIAKSSLPISVLKVSHLNKTLKKT</sequence>
<evidence type="ECO:0000256" key="1">
    <source>
        <dbReference type="SAM" id="MobiDB-lite"/>
    </source>
</evidence>
<accession>A0A9P6NCJ8</accession>